<organism evidence="1 2">
    <name type="scientific">Leucobacter denitrificans</name>
    <dbReference type="NCBI Taxonomy" id="683042"/>
    <lineage>
        <taxon>Bacteria</taxon>
        <taxon>Bacillati</taxon>
        <taxon>Actinomycetota</taxon>
        <taxon>Actinomycetes</taxon>
        <taxon>Micrococcales</taxon>
        <taxon>Microbacteriaceae</taxon>
        <taxon>Leucobacter</taxon>
    </lineage>
</organism>
<keyword evidence="2" id="KW-1185">Reference proteome</keyword>
<dbReference type="EMBL" id="CP060716">
    <property type="protein sequence ID" value="QNN63915.1"/>
    <property type="molecule type" value="Genomic_DNA"/>
</dbReference>
<dbReference type="KEGG" id="ldn:H9L06_05570"/>
<evidence type="ECO:0000313" key="2">
    <source>
        <dbReference type="Proteomes" id="UP000515934"/>
    </source>
</evidence>
<dbReference type="Proteomes" id="UP000515934">
    <property type="component" value="Chromosome"/>
</dbReference>
<dbReference type="SUPFAM" id="SSF160424">
    <property type="entry name" value="BH3703-like"/>
    <property type="match status" value="1"/>
</dbReference>
<protein>
    <submittedName>
        <fullName evidence="1">Agglutinin cell wall attachment protein</fullName>
    </submittedName>
</protein>
<reference evidence="1 2" key="1">
    <citation type="submission" date="2020-08" db="EMBL/GenBank/DDBJ databases">
        <title>Genome sequence of Leucobacter denitrificans KACC 14055T.</title>
        <authorList>
            <person name="Hyun D.-W."/>
            <person name="Bae J.-W."/>
        </authorList>
    </citation>
    <scope>NUCLEOTIDE SEQUENCE [LARGE SCALE GENOMIC DNA]</scope>
    <source>
        <strain evidence="1 2">KACC 14055</strain>
    </source>
</reference>
<sequence length="154" mass="17670">MEVPPMIRQGQLIDEIAPRLPDRVEGAWSRLYFRHRNLSKLSGGRIEVVRPDTTEGYALPPRDILPLIDELRKVMYRPGVGTWFSAVWTLTKDASGEVSADVSFNYDDEPEWSDPIHPGLYGIDLEDFPRDEEHIPVWLQERLAEARKNASEAQ</sequence>
<proteinExistence type="predicted"/>
<name>A0A7G9S7U0_9MICO</name>
<dbReference type="InterPro" id="IPR036170">
    <property type="entry name" value="YezG-like_sf"/>
</dbReference>
<accession>A0A7G9S7U0</accession>
<dbReference type="AlphaFoldDB" id="A0A7G9S7U0"/>
<evidence type="ECO:0000313" key="1">
    <source>
        <dbReference type="EMBL" id="QNN63915.1"/>
    </source>
</evidence>
<gene>
    <name evidence="1" type="ORF">H9L06_05570</name>
</gene>